<name>A0A421DRR2_9GAMM</name>
<dbReference type="Proteomes" id="UP000285648">
    <property type="component" value="Unassembled WGS sequence"/>
</dbReference>
<dbReference type="EMBL" id="MJLZ01000007">
    <property type="protein sequence ID" value="RLM26743.1"/>
    <property type="molecule type" value="Genomic_DNA"/>
</dbReference>
<dbReference type="Pfam" id="PF08479">
    <property type="entry name" value="POTRA_2"/>
    <property type="match status" value="1"/>
</dbReference>
<dbReference type="InterPro" id="IPR027282">
    <property type="entry name" value="TPS"/>
</dbReference>
<dbReference type="Pfam" id="PF17287">
    <property type="entry name" value="POTRA_3"/>
    <property type="match status" value="1"/>
</dbReference>
<dbReference type="RefSeq" id="WP_121574132.1">
    <property type="nucleotide sequence ID" value="NZ_MJLZ01000007.1"/>
</dbReference>
<dbReference type="AlphaFoldDB" id="A0A421DRR2"/>
<feature type="signal peptide" evidence="9">
    <location>
        <begin position="1"/>
        <end position="21"/>
    </location>
</feature>
<dbReference type="Gene3D" id="3.10.20.310">
    <property type="entry name" value="membrane protein fhac"/>
    <property type="match status" value="1"/>
</dbReference>
<dbReference type="PIRSF" id="PIRSF029745">
    <property type="entry name" value="FhaC"/>
    <property type="match status" value="1"/>
</dbReference>
<dbReference type="InterPro" id="IPR013686">
    <property type="entry name" value="Polypept-transport_assoc_ShlB"/>
</dbReference>
<dbReference type="OrthoDB" id="290122at2"/>
<comment type="subcellular location">
    <subcellularLocation>
        <location evidence="1">Cell outer membrane</location>
    </subcellularLocation>
</comment>
<dbReference type="GO" id="GO:0046819">
    <property type="term" value="P:protein secretion by the type V secretion system"/>
    <property type="evidence" value="ECO:0007669"/>
    <property type="project" value="TreeGrafter"/>
</dbReference>
<comment type="caution">
    <text evidence="11">The sequence shown here is derived from an EMBL/GenBank/DDBJ whole genome shotgun (WGS) entry which is preliminary data.</text>
</comment>
<dbReference type="InterPro" id="IPR035251">
    <property type="entry name" value="ShlB_POTRA"/>
</dbReference>
<keyword evidence="4" id="KW-1134">Transmembrane beta strand</keyword>
<dbReference type="PROSITE" id="PS51779">
    <property type="entry name" value="POTRA"/>
    <property type="match status" value="1"/>
</dbReference>
<dbReference type="Gene3D" id="2.40.160.50">
    <property type="entry name" value="membrane protein fhac: a member of the omp85/tpsb transporter family"/>
    <property type="match status" value="1"/>
</dbReference>
<dbReference type="InterPro" id="IPR034746">
    <property type="entry name" value="POTRA"/>
</dbReference>
<keyword evidence="7" id="KW-0472">Membrane</keyword>
<evidence type="ECO:0000256" key="7">
    <source>
        <dbReference type="ARBA" id="ARBA00023136"/>
    </source>
</evidence>
<evidence type="ECO:0000256" key="1">
    <source>
        <dbReference type="ARBA" id="ARBA00004442"/>
    </source>
</evidence>
<accession>A0A421DRR2</accession>
<feature type="chain" id="PRO_5019335634" evidence="9">
    <location>
        <begin position="22"/>
        <end position="557"/>
    </location>
</feature>
<keyword evidence="12" id="KW-1185">Reference proteome</keyword>
<evidence type="ECO:0000256" key="6">
    <source>
        <dbReference type="ARBA" id="ARBA00022927"/>
    </source>
</evidence>
<dbReference type="GO" id="GO:0009279">
    <property type="term" value="C:cell outer membrane"/>
    <property type="evidence" value="ECO:0007669"/>
    <property type="project" value="UniProtKB-SubCell"/>
</dbReference>
<keyword evidence="8" id="KW-0998">Cell outer membrane</keyword>
<evidence type="ECO:0000256" key="2">
    <source>
        <dbReference type="ARBA" id="ARBA00009055"/>
    </source>
</evidence>
<keyword evidence="5" id="KW-0812">Transmembrane</keyword>
<evidence type="ECO:0000313" key="11">
    <source>
        <dbReference type="EMBL" id="RLM26743.1"/>
    </source>
</evidence>
<evidence type="ECO:0000256" key="5">
    <source>
        <dbReference type="ARBA" id="ARBA00022692"/>
    </source>
</evidence>
<protein>
    <submittedName>
        <fullName evidence="11">Peptide transporter</fullName>
    </submittedName>
</protein>
<evidence type="ECO:0000256" key="9">
    <source>
        <dbReference type="SAM" id="SignalP"/>
    </source>
</evidence>
<evidence type="ECO:0000313" key="12">
    <source>
        <dbReference type="Proteomes" id="UP000285648"/>
    </source>
</evidence>
<dbReference type="InterPro" id="IPR051544">
    <property type="entry name" value="TPS_OM_transporter"/>
</dbReference>
<reference evidence="11 12" key="1">
    <citation type="submission" date="2016-09" db="EMBL/GenBank/DDBJ databases">
        <authorList>
            <person name="Doonan J."/>
            <person name="Pachebat J.A."/>
            <person name="Golyshin P.N."/>
            <person name="Denman S."/>
            <person name="Mcdonald J.E."/>
        </authorList>
    </citation>
    <scope>NUCLEOTIDE SEQUENCE [LARGE SCALE GENOMIC DNA]</scope>
    <source>
        <strain evidence="11 12">NCPPB 3934</strain>
    </source>
</reference>
<dbReference type="GO" id="GO:0008320">
    <property type="term" value="F:protein transmembrane transporter activity"/>
    <property type="evidence" value="ECO:0007669"/>
    <property type="project" value="TreeGrafter"/>
</dbReference>
<comment type="similarity">
    <text evidence="2">Belongs to the TPS (TC 1.B.20) family.</text>
</comment>
<evidence type="ECO:0000259" key="10">
    <source>
        <dbReference type="PROSITE" id="PS51779"/>
    </source>
</evidence>
<dbReference type="GO" id="GO:0098046">
    <property type="term" value="C:type V protein secretion system complex"/>
    <property type="evidence" value="ECO:0007669"/>
    <property type="project" value="TreeGrafter"/>
</dbReference>
<feature type="domain" description="POTRA" evidence="10">
    <location>
        <begin position="73"/>
        <end position="148"/>
    </location>
</feature>
<proteinExistence type="inferred from homology"/>
<dbReference type="InterPro" id="IPR005565">
    <property type="entry name" value="Hemolysn_activator_HlyB_C"/>
</dbReference>
<organism evidence="11 12">
    <name type="scientific">Brenneria alni</name>
    <dbReference type="NCBI Taxonomy" id="71656"/>
    <lineage>
        <taxon>Bacteria</taxon>
        <taxon>Pseudomonadati</taxon>
        <taxon>Pseudomonadota</taxon>
        <taxon>Gammaproteobacteria</taxon>
        <taxon>Enterobacterales</taxon>
        <taxon>Pectobacteriaceae</taxon>
        <taxon>Brenneria</taxon>
    </lineage>
</organism>
<gene>
    <name evidence="11" type="ORF">BIY29_05250</name>
</gene>
<keyword evidence="6" id="KW-0653">Protein transport</keyword>
<evidence type="ECO:0000256" key="3">
    <source>
        <dbReference type="ARBA" id="ARBA00022448"/>
    </source>
</evidence>
<evidence type="ECO:0000256" key="4">
    <source>
        <dbReference type="ARBA" id="ARBA00022452"/>
    </source>
</evidence>
<keyword evidence="9" id="KW-0732">Signal</keyword>
<dbReference type="PANTHER" id="PTHR34597:SF3">
    <property type="entry name" value="OUTER MEMBRANE TRANSPORTER CDIB"/>
    <property type="match status" value="1"/>
</dbReference>
<evidence type="ECO:0000256" key="8">
    <source>
        <dbReference type="ARBA" id="ARBA00023237"/>
    </source>
</evidence>
<keyword evidence="3" id="KW-0813">Transport</keyword>
<sequence length="557" mass="61610">MCKSICSLCLFLLTITFSALAASPINPTDRDSLEQQQKALLDQARQQRLSLENATDLHIPAIAPPPTTQGPCFPIQNVAFRGAEHLSAKDRSVIQQRYQHRCLDLTAINNAVRETTNRYLTHGYITSQAYLQEQDLSGGTLTISVSEGTLEAIELDGETPQAINMAFPDLTGRILNLRDLEQGMEQLNRLPSQQITVDIRPGKQAGGSVAILQRAAHKTPVEFTVGVDNSGQKSTGREQLFANIALDNPLRLADRWWLSASRDSAFSHRYGSRALSGGVSLPYGYWTLAYQYVWNDFFQPVAAGRQHYRYEGQSNTHRLQISRTLYRDGKQKLALESALSRRRTENTLADERLSISSPSLSSISTGFSYSATLAGGYFTLNPTFSHGLRAWGATDDTRGMPRSEFRKFALSSSYFYPLTPSLYFLTSAYGQTTPDNLYTHQRISLGGDYSVRGFKEQTLTGNRGFYWRNELNWQFATLPLLGDLSLTTALDSGWIAGKTGKVDGGNMTGAALGLAAASRSVNQSLSLGVPLHFPHGLRPDNAVLYWQITLPVSAFFH</sequence>
<dbReference type="Pfam" id="PF03865">
    <property type="entry name" value="ShlB"/>
    <property type="match status" value="1"/>
</dbReference>
<dbReference type="PANTHER" id="PTHR34597">
    <property type="entry name" value="SLR1661 PROTEIN"/>
    <property type="match status" value="1"/>
</dbReference>